<keyword evidence="1" id="KW-0560">Oxidoreductase</keyword>
<dbReference type="InterPro" id="IPR005123">
    <property type="entry name" value="Oxoglu/Fe-dep_dioxygenase_dom"/>
</dbReference>
<dbReference type="InterPro" id="IPR027443">
    <property type="entry name" value="IPNS-like_sf"/>
</dbReference>
<name>A0A9Q1BRW5_HOLLE</name>
<dbReference type="Pfam" id="PF14226">
    <property type="entry name" value="DIOX_N"/>
    <property type="match status" value="1"/>
</dbReference>
<dbReference type="Proteomes" id="UP001152320">
    <property type="component" value="Chromosome 12"/>
</dbReference>
<comment type="caution">
    <text evidence="3">The sequence shown here is derived from an EMBL/GenBank/DDBJ whole genome shotgun (WGS) entry which is preliminary data.</text>
</comment>
<reference evidence="3" key="1">
    <citation type="submission" date="2021-10" db="EMBL/GenBank/DDBJ databases">
        <title>Tropical sea cucumber genome reveals ecological adaptation and Cuvierian tubules defense mechanism.</title>
        <authorList>
            <person name="Chen T."/>
        </authorList>
    </citation>
    <scope>NUCLEOTIDE SEQUENCE</scope>
    <source>
        <strain evidence="3">Nanhai2018</strain>
        <tissue evidence="3">Muscle</tissue>
    </source>
</reference>
<sequence>MEVSTIDSIPVVDFEAYRLEKECPDSEKLQKLVDEIHHAFTTIGFVYLKNTGFPAYVIQDAFEKSKVFFTLEAKEKVKHLRGHIIPGSNFGYVQTEQEGLNPERTHMDLKEFYNFLPDRVEEVMSELKETPPASDLIEALHIFFDHGKTLHHRVLEIMARGLKLDDPYLFTKKHQYFGMKAGIGTVRTTYYPPVKSAKAEGDQVRCGEHSDYGGITLLVQDSPGLEVCNVKGQWIQAPPIEGTILVNIGDLMQRWTSDKFIACKHRVLLPVSEEDRASSRQSITLFGHPDRDEIIECVDGSQKYPPVGSREYLDMRFSATYSREVQK</sequence>
<gene>
    <name evidence="3" type="ORF">HOLleu_24799</name>
</gene>
<evidence type="ECO:0000256" key="1">
    <source>
        <dbReference type="RuleBase" id="RU003682"/>
    </source>
</evidence>
<comment type="similarity">
    <text evidence="1">Belongs to the iron/ascorbate-dependent oxidoreductase family.</text>
</comment>
<dbReference type="InterPro" id="IPR026992">
    <property type="entry name" value="DIOX_N"/>
</dbReference>
<dbReference type="InterPro" id="IPR044861">
    <property type="entry name" value="IPNS-like_FE2OG_OXY"/>
</dbReference>
<evidence type="ECO:0000313" key="3">
    <source>
        <dbReference type="EMBL" id="KAJ8031568.1"/>
    </source>
</evidence>
<keyword evidence="1" id="KW-0479">Metal-binding</keyword>
<feature type="domain" description="Fe2OG dioxygenase" evidence="2">
    <location>
        <begin position="182"/>
        <end position="289"/>
    </location>
</feature>
<dbReference type="GO" id="GO:0051213">
    <property type="term" value="F:dioxygenase activity"/>
    <property type="evidence" value="ECO:0007669"/>
    <property type="project" value="UniProtKB-KW"/>
</dbReference>
<dbReference type="GO" id="GO:0046872">
    <property type="term" value="F:metal ion binding"/>
    <property type="evidence" value="ECO:0007669"/>
    <property type="project" value="UniProtKB-KW"/>
</dbReference>
<keyword evidence="4" id="KW-1185">Reference proteome</keyword>
<dbReference type="Pfam" id="PF03171">
    <property type="entry name" value="2OG-FeII_Oxy"/>
    <property type="match status" value="1"/>
</dbReference>
<evidence type="ECO:0000313" key="4">
    <source>
        <dbReference type="Proteomes" id="UP001152320"/>
    </source>
</evidence>
<evidence type="ECO:0000259" key="2">
    <source>
        <dbReference type="PROSITE" id="PS51471"/>
    </source>
</evidence>
<keyword evidence="1" id="KW-0408">Iron</keyword>
<dbReference type="SUPFAM" id="SSF51197">
    <property type="entry name" value="Clavaminate synthase-like"/>
    <property type="match status" value="1"/>
</dbReference>
<dbReference type="EMBL" id="JAIZAY010000012">
    <property type="protein sequence ID" value="KAJ8031568.1"/>
    <property type="molecule type" value="Genomic_DNA"/>
</dbReference>
<dbReference type="OrthoDB" id="288590at2759"/>
<proteinExistence type="inferred from homology"/>
<keyword evidence="3" id="KW-0223">Dioxygenase</keyword>
<dbReference type="FunFam" id="2.60.120.330:FF:000038">
    <property type="entry name" value="Si:dkey-10o6.2"/>
    <property type="match status" value="1"/>
</dbReference>
<dbReference type="InterPro" id="IPR050231">
    <property type="entry name" value="Iron_ascorbate_oxido_reductase"/>
</dbReference>
<dbReference type="Gene3D" id="2.60.120.330">
    <property type="entry name" value="B-lactam Antibiotic, Isopenicillin N Synthase, Chain"/>
    <property type="match status" value="1"/>
</dbReference>
<dbReference type="AlphaFoldDB" id="A0A9Q1BRW5"/>
<accession>A0A9Q1BRW5</accession>
<organism evidence="3 4">
    <name type="scientific">Holothuria leucospilota</name>
    <name type="common">Black long sea cucumber</name>
    <name type="synonym">Mertensiothuria leucospilota</name>
    <dbReference type="NCBI Taxonomy" id="206669"/>
    <lineage>
        <taxon>Eukaryota</taxon>
        <taxon>Metazoa</taxon>
        <taxon>Echinodermata</taxon>
        <taxon>Eleutherozoa</taxon>
        <taxon>Echinozoa</taxon>
        <taxon>Holothuroidea</taxon>
        <taxon>Aspidochirotacea</taxon>
        <taxon>Aspidochirotida</taxon>
        <taxon>Holothuriidae</taxon>
        <taxon>Holothuria</taxon>
    </lineage>
</organism>
<dbReference type="PROSITE" id="PS51471">
    <property type="entry name" value="FE2OG_OXY"/>
    <property type="match status" value="1"/>
</dbReference>
<protein>
    <submittedName>
        <fullName evidence="3">2-oxoglutarate-dependent dioxygenase htyE</fullName>
    </submittedName>
</protein>
<dbReference type="PANTHER" id="PTHR47990">
    <property type="entry name" value="2-OXOGLUTARATE (2OG) AND FE(II)-DEPENDENT OXYGENASE SUPERFAMILY PROTEIN-RELATED"/>
    <property type="match status" value="1"/>
</dbReference>